<name>A0A1Z4VVC3_9GAMM</name>
<evidence type="ECO:0000313" key="2">
    <source>
        <dbReference type="Proteomes" id="UP000218765"/>
    </source>
</evidence>
<protein>
    <submittedName>
        <fullName evidence="1">Uncharacterized protein</fullName>
    </submittedName>
</protein>
<sequence>MALTKCGFLSLPRKLVGTTAGTPDEQYQRSEGAEAAKTDCAAACGHWVIPVHLRLTLVMAG</sequence>
<proteinExistence type="predicted"/>
<evidence type="ECO:0000313" key="1">
    <source>
        <dbReference type="EMBL" id="BAZ95144.1"/>
    </source>
</evidence>
<reference evidence="1 2" key="1">
    <citation type="submission" date="2017-05" db="EMBL/GenBank/DDBJ databases">
        <title>Thiocyanate degradation by Thiohalobacter thiocyanaticus FOKN1.</title>
        <authorList>
            <person name="Oshiki M."/>
            <person name="Fukushima T."/>
            <person name="Kawano S."/>
            <person name="Nakagawa J."/>
        </authorList>
    </citation>
    <scope>NUCLEOTIDE SEQUENCE [LARGE SCALE GENOMIC DNA]</scope>
    <source>
        <strain evidence="1 2">FOKN1</strain>
    </source>
</reference>
<organism evidence="1 2">
    <name type="scientific">Thiohalobacter thiocyanaticus</name>
    <dbReference type="NCBI Taxonomy" id="585455"/>
    <lineage>
        <taxon>Bacteria</taxon>
        <taxon>Pseudomonadati</taxon>
        <taxon>Pseudomonadota</taxon>
        <taxon>Gammaproteobacteria</taxon>
        <taxon>Thiohalobacterales</taxon>
        <taxon>Thiohalobacteraceae</taxon>
        <taxon>Thiohalobacter</taxon>
    </lineage>
</organism>
<dbReference type="EMBL" id="AP018052">
    <property type="protein sequence ID" value="BAZ95144.1"/>
    <property type="molecule type" value="Genomic_DNA"/>
</dbReference>
<dbReference type="AlphaFoldDB" id="A0A1Z4VVC3"/>
<keyword evidence="2" id="KW-1185">Reference proteome</keyword>
<gene>
    <name evidence="1" type="ORF">FOKN1_2784</name>
</gene>
<accession>A0A1Z4VVC3</accession>
<dbReference type="KEGG" id="ttc:FOKN1_2784"/>
<dbReference type="Proteomes" id="UP000218765">
    <property type="component" value="Chromosome"/>
</dbReference>